<evidence type="ECO:0000313" key="10">
    <source>
        <dbReference type="EMBL" id="MBS4537857.1"/>
    </source>
</evidence>
<evidence type="ECO:0000313" key="11">
    <source>
        <dbReference type="Proteomes" id="UP000724672"/>
    </source>
</evidence>
<evidence type="ECO:0000256" key="5">
    <source>
        <dbReference type="ARBA" id="ARBA00022840"/>
    </source>
</evidence>
<dbReference type="EC" id="2.7.1.144" evidence="7"/>
<dbReference type="PANTHER" id="PTHR46566">
    <property type="entry name" value="1-PHOSPHOFRUCTOKINASE-RELATED"/>
    <property type="match status" value="1"/>
</dbReference>
<dbReference type="GO" id="GO:0016052">
    <property type="term" value="P:carbohydrate catabolic process"/>
    <property type="evidence" value="ECO:0007669"/>
    <property type="project" value="UniProtKB-ARBA"/>
</dbReference>
<dbReference type="PROSITE" id="PS00583">
    <property type="entry name" value="PFKB_KINASES_1"/>
    <property type="match status" value="1"/>
</dbReference>
<comment type="pathway">
    <text evidence="7">Carbohydrate metabolism; D-tagatose 6-phosphate degradation; D-glyceraldehyde 3-phosphate and glycerone phosphate from D-tagatose 6-phosphate: step 1/2.</text>
</comment>
<dbReference type="GO" id="GO:0044281">
    <property type="term" value="P:small molecule metabolic process"/>
    <property type="evidence" value="ECO:0007669"/>
    <property type="project" value="UniProtKB-ARBA"/>
</dbReference>
<sequence>MIGTVTLNPAVDRRYNIDKFEIGSVKRTKNYSASAGGKGLNVSRVVRMLGEEVGAFGFLGGSTGDYILNELEKLEVKSYFTKIQGTTRTCLNIIDEIGDNIEILEKGPIIEEEEVNSLLSKFKKAITKFDIITISGSIPLGVKDNIYGELIHIANKNNIKTILDTSKGAFIENLKASPYIVKPNKEEVESITGISMCSEENIITAAEKILELGAKNVAISLGAEGMYFIGVEGRFKVNIPKIELVNAVGSGDSSVAGFAVGFSQGLDIEGVLKLANACGISNAMEKNTGFIDPVVVKDLTEKIEISSL</sequence>
<dbReference type="FunFam" id="3.40.1190.20:FF:000001">
    <property type="entry name" value="Phosphofructokinase"/>
    <property type="match status" value="1"/>
</dbReference>
<keyword evidence="11" id="KW-1185">Reference proteome</keyword>
<evidence type="ECO:0000256" key="7">
    <source>
        <dbReference type="PIRNR" id="PIRNR000535"/>
    </source>
</evidence>
<evidence type="ECO:0000256" key="4">
    <source>
        <dbReference type="ARBA" id="ARBA00022777"/>
    </source>
</evidence>
<dbReference type="SUPFAM" id="SSF53613">
    <property type="entry name" value="Ribokinase-like"/>
    <property type="match status" value="1"/>
</dbReference>
<keyword evidence="5 7" id="KW-0067">ATP-binding</keyword>
<comment type="similarity">
    <text evidence="1">Belongs to the carbohydrate kinase pfkB family.</text>
</comment>
<dbReference type="AlphaFoldDB" id="A0A942V0L0"/>
<organism evidence="10 11">
    <name type="scientific">Anaeromonas frigoriresistens</name>
    <dbReference type="NCBI Taxonomy" id="2683708"/>
    <lineage>
        <taxon>Bacteria</taxon>
        <taxon>Bacillati</taxon>
        <taxon>Bacillota</taxon>
        <taxon>Tissierellia</taxon>
        <taxon>Tissierellales</taxon>
        <taxon>Thermohalobacteraceae</taxon>
        <taxon>Anaeromonas</taxon>
    </lineage>
</organism>
<dbReference type="GO" id="GO:0005829">
    <property type="term" value="C:cytosol"/>
    <property type="evidence" value="ECO:0007669"/>
    <property type="project" value="TreeGrafter"/>
</dbReference>
<accession>A0A942V0L0</accession>
<dbReference type="GO" id="GO:0008662">
    <property type="term" value="F:1-phosphofructokinase activity"/>
    <property type="evidence" value="ECO:0007669"/>
    <property type="project" value="UniProtKB-UniRule"/>
</dbReference>
<comment type="similarity">
    <text evidence="7">Belongs to the carbohydrate kinase PfkB family. LacC subfamily.</text>
</comment>
<dbReference type="PIRSF" id="PIRSF000535">
    <property type="entry name" value="1PFK/6PFK/LacC"/>
    <property type="match status" value="1"/>
</dbReference>
<dbReference type="InterPro" id="IPR011611">
    <property type="entry name" value="PfkB_dom"/>
</dbReference>
<dbReference type="EMBL" id="WSFT01000022">
    <property type="protein sequence ID" value="MBS4537857.1"/>
    <property type="molecule type" value="Genomic_DNA"/>
</dbReference>
<reference evidence="10" key="1">
    <citation type="submission" date="2019-12" db="EMBL/GenBank/DDBJ databases">
        <title>Clostridiaceae gen. nov. sp. nov., isolated from sediment in Xinjiang, China.</title>
        <authorList>
            <person name="Zhang R."/>
        </authorList>
    </citation>
    <scope>NUCLEOTIDE SEQUENCE</scope>
    <source>
        <strain evidence="10">D2Q-11</strain>
    </source>
</reference>
<evidence type="ECO:0000256" key="1">
    <source>
        <dbReference type="ARBA" id="ARBA00005380"/>
    </source>
</evidence>
<evidence type="ECO:0000256" key="2">
    <source>
        <dbReference type="ARBA" id="ARBA00022679"/>
    </source>
</evidence>
<dbReference type="GO" id="GO:0005524">
    <property type="term" value="F:ATP binding"/>
    <property type="evidence" value="ECO:0007669"/>
    <property type="project" value="UniProtKB-UniRule"/>
</dbReference>
<feature type="domain" description="Carbohydrate kinase PfkB" evidence="9">
    <location>
        <begin position="18"/>
        <end position="288"/>
    </location>
</feature>
<dbReference type="NCBIfam" id="TIGR03828">
    <property type="entry name" value="pfkB"/>
    <property type="match status" value="1"/>
</dbReference>
<dbReference type="InterPro" id="IPR002173">
    <property type="entry name" value="Carboh/pur_kinase_PfkB_CS"/>
</dbReference>
<keyword evidence="2 7" id="KW-0808">Transferase</keyword>
<evidence type="ECO:0000256" key="6">
    <source>
        <dbReference type="ARBA" id="ARBA00047745"/>
    </source>
</evidence>
<comment type="catalytic activity">
    <reaction evidence="6 8">
        <text>beta-D-fructose 1-phosphate + ATP = beta-D-fructose 1,6-bisphosphate + ADP + H(+)</text>
        <dbReference type="Rhea" id="RHEA:14213"/>
        <dbReference type="ChEBI" id="CHEBI:15378"/>
        <dbReference type="ChEBI" id="CHEBI:30616"/>
        <dbReference type="ChEBI" id="CHEBI:32966"/>
        <dbReference type="ChEBI" id="CHEBI:138881"/>
        <dbReference type="ChEBI" id="CHEBI:456216"/>
        <dbReference type="EC" id="2.7.1.56"/>
    </reaction>
</comment>
<name>A0A942V0L0_9FIRM</name>
<keyword evidence="3 7" id="KW-0547">Nucleotide-binding</keyword>
<evidence type="ECO:0000259" key="9">
    <source>
        <dbReference type="Pfam" id="PF00294"/>
    </source>
</evidence>
<dbReference type="PANTHER" id="PTHR46566:SF1">
    <property type="entry name" value="1-PHOSPHOFRUCTOKINASE"/>
    <property type="match status" value="1"/>
</dbReference>
<dbReference type="CDD" id="cd01164">
    <property type="entry name" value="FruK_PfkB_like"/>
    <property type="match status" value="1"/>
</dbReference>
<protein>
    <recommendedName>
        <fullName evidence="7">Tagatose-6-phosphate kinase</fullName>
        <ecNumber evidence="7">2.7.1.144</ecNumber>
    </recommendedName>
</protein>
<dbReference type="Gene3D" id="3.40.1190.20">
    <property type="match status" value="1"/>
</dbReference>
<dbReference type="GO" id="GO:0005988">
    <property type="term" value="P:lactose metabolic process"/>
    <property type="evidence" value="ECO:0007669"/>
    <property type="project" value="UniProtKB-KW"/>
</dbReference>
<dbReference type="NCBIfam" id="TIGR03168">
    <property type="entry name" value="1-PFK"/>
    <property type="match status" value="1"/>
</dbReference>
<dbReference type="GO" id="GO:0009024">
    <property type="term" value="F:tagatose-6-phosphate kinase activity"/>
    <property type="evidence" value="ECO:0007669"/>
    <property type="project" value="UniProtKB-EC"/>
</dbReference>
<keyword evidence="4 8" id="KW-0418">Kinase</keyword>
<dbReference type="Pfam" id="PF00294">
    <property type="entry name" value="PfkB"/>
    <property type="match status" value="1"/>
</dbReference>
<dbReference type="Proteomes" id="UP000724672">
    <property type="component" value="Unassembled WGS sequence"/>
</dbReference>
<comment type="function">
    <text evidence="8">Catalyzes the ATP-dependent phosphorylation of fructose-l-phosphate to fructose-l,6-bisphosphate.</text>
</comment>
<proteinExistence type="inferred from homology"/>
<dbReference type="RefSeq" id="WP_203365787.1">
    <property type="nucleotide sequence ID" value="NZ_WSFT01000022.1"/>
</dbReference>
<dbReference type="InterPro" id="IPR017583">
    <property type="entry name" value="Tagatose/fructose_Pkinase"/>
</dbReference>
<evidence type="ECO:0000256" key="3">
    <source>
        <dbReference type="ARBA" id="ARBA00022741"/>
    </source>
</evidence>
<dbReference type="InterPro" id="IPR029056">
    <property type="entry name" value="Ribokinase-like"/>
</dbReference>
<evidence type="ECO:0000256" key="8">
    <source>
        <dbReference type="RuleBase" id="RU369061"/>
    </source>
</evidence>
<gene>
    <name evidence="10" type="primary">pfkB</name>
    <name evidence="10" type="ORF">GOQ27_05250</name>
</gene>
<dbReference type="InterPro" id="IPR022463">
    <property type="entry name" value="1-PFruKinase"/>
</dbReference>
<comment type="catalytic activity">
    <reaction evidence="7">
        <text>D-tagatofuranose 6-phosphate + ATP = D-tagatofuranose 1,6-bisphosphate + ADP + H(+)</text>
        <dbReference type="Rhea" id="RHEA:12420"/>
        <dbReference type="ChEBI" id="CHEBI:15378"/>
        <dbReference type="ChEBI" id="CHEBI:30616"/>
        <dbReference type="ChEBI" id="CHEBI:58694"/>
        <dbReference type="ChEBI" id="CHEBI:58695"/>
        <dbReference type="ChEBI" id="CHEBI:456216"/>
        <dbReference type="EC" id="2.7.1.144"/>
    </reaction>
</comment>
<keyword evidence="7" id="KW-0423">Lactose metabolism</keyword>
<comment type="caution">
    <text evidence="10">The sequence shown here is derived from an EMBL/GenBank/DDBJ whole genome shotgun (WGS) entry which is preliminary data.</text>
</comment>